<dbReference type="InterPro" id="IPR039448">
    <property type="entry name" value="Beta_helix"/>
</dbReference>
<organism evidence="3 4">
    <name type="scientific">Paenibacillus hodogayensis</name>
    <dbReference type="NCBI Taxonomy" id="279208"/>
    <lineage>
        <taxon>Bacteria</taxon>
        <taxon>Bacillati</taxon>
        <taxon>Bacillota</taxon>
        <taxon>Bacilli</taxon>
        <taxon>Bacillales</taxon>
        <taxon>Paenibacillaceae</taxon>
        <taxon>Paenibacillus</taxon>
    </lineage>
</organism>
<dbReference type="InterPro" id="IPR011050">
    <property type="entry name" value="Pectin_lyase_fold/virulence"/>
</dbReference>
<dbReference type="RefSeq" id="WP_344914402.1">
    <property type="nucleotide sequence ID" value="NZ_BAAAYO010000013.1"/>
</dbReference>
<sequence length="516" mass="54338">MDRRKMLATIGVVGASALLGKSLQGVQASSVTEMVYGTGPSQADEINYKYATGLTERTVAERLRDRVSVKDYGARGDDNTNDTAAINAAIAAVFGAGGGTVYVPKGTYLIDAVRPPGSGAGGVQLKSNVSLVLDQGAVFQALPNNQGTYMIISIFDCVRASVIGGTLIGERYTHTGTTGEWGMGIHIQRSQQVFVQGVNIRDCWGDGFYVRASSGTIVNCVCDNNRRQGMSIVSANNLYINGCVFQNTNGALPEAGVDIEPDNAADHVRHVVFENCQFLNNAGRGFAADIRNGTVCEHIQLINCVSQGNIRHSAIVLTRGGATTRHIAFRGCRFDEVRFGVTASPEPIDYIVMDQVTCKLIEFCNVTHAVIANSFVLGGGVTFQGSSDVVVTRTTISDAPAHAFSFIPGISKRITLDQLTIHQAVGSGIAAQLTTVQHLQVTGCVIRDCGGSGLTGGGHDGAFTTNLIINHALYGIDADPSIRSNLVTGNRVSGNGAGAVRGLTDPSHVIANNIGF</sequence>
<gene>
    <name evidence="3" type="ORF">ACFFNY_21120</name>
</gene>
<feature type="domain" description="Right handed beta helix" evidence="2">
    <location>
        <begin position="380"/>
        <end position="499"/>
    </location>
</feature>
<evidence type="ECO:0000259" key="1">
    <source>
        <dbReference type="Pfam" id="PF12708"/>
    </source>
</evidence>
<dbReference type="PANTHER" id="PTHR31339">
    <property type="entry name" value="PECTIN LYASE-RELATED"/>
    <property type="match status" value="1"/>
</dbReference>
<dbReference type="Proteomes" id="UP001589619">
    <property type="component" value="Unassembled WGS sequence"/>
</dbReference>
<dbReference type="InterPro" id="IPR012334">
    <property type="entry name" value="Pectin_lyas_fold"/>
</dbReference>
<evidence type="ECO:0000259" key="2">
    <source>
        <dbReference type="Pfam" id="PF13229"/>
    </source>
</evidence>
<proteinExistence type="predicted"/>
<dbReference type="SMART" id="SM00710">
    <property type="entry name" value="PbH1"/>
    <property type="match status" value="10"/>
</dbReference>
<dbReference type="Pfam" id="PF12708">
    <property type="entry name" value="Pect-lyase_RHGA_epim"/>
    <property type="match status" value="1"/>
</dbReference>
<dbReference type="Gene3D" id="2.160.20.10">
    <property type="entry name" value="Single-stranded right-handed beta-helix, Pectin lyase-like"/>
    <property type="match status" value="2"/>
</dbReference>
<dbReference type="EMBL" id="JBHMAG010000014">
    <property type="protein sequence ID" value="MFB9754077.1"/>
    <property type="molecule type" value="Genomic_DNA"/>
</dbReference>
<accession>A0ABV5W0J6</accession>
<dbReference type="InterPro" id="IPR006626">
    <property type="entry name" value="PbH1"/>
</dbReference>
<dbReference type="SUPFAM" id="SSF51126">
    <property type="entry name" value="Pectin lyase-like"/>
    <property type="match status" value="2"/>
</dbReference>
<keyword evidence="4" id="KW-1185">Reference proteome</keyword>
<reference evidence="3 4" key="1">
    <citation type="submission" date="2024-09" db="EMBL/GenBank/DDBJ databases">
        <authorList>
            <person name="Sun Q."/>
            <person name="Mori K."/>
        </authorList>
    </citation>
    <scope>NUCLEOTIDE SEQUENCE [LARGE SCALE GENOMIC DNA]</scope>
    <source>
        <strain evidence="3 4">JCM 12520</strain>
    </source>
</reference>
<evidence type="ECO:0000313" key="4">
    <source>
        <dbReference type="Proteomes" id="UP001589619"/>
    </source>
</evidence>
<dbReference type="InterPro" id="IPR051801">
    <property type="entry name" value="GH28_Enzymes"/>
</dbReference>
<feature type="domain" description="Rhamnogalacturonase A/B/Epimerase-like pectate lyase" evidence="1">
    <location>
        <begin position="67"/>
        <end position="252"/>
    </location>
</feature>
<protein>
    <submittedName>
        <fullName evidence="3">Right-handed parallel beta-helix repeat-containing protein</fullName>
    </submittedName>
</protein>
<evidence type="ECO:0000313" key="3">
    <source>
        <dbReference type="EMBL" id="MFB9754077.1"/>
    </source>
</evidence>
<comment type="caution">
    <text evidence="3">The sequence shown here is derived from an EMBL/GenBank/DDBJ whole genome shotgun (WGS) entry which is preliminary data.</text>
</comment>
<dbReference type="Pfam" id="PF13229">
    <property type="entry name" value="Beta_helix"/>
    <property type="match status" value="1"/>
</dbReference>
<dbReference type="InterPro" id="IPR024535">
    <property type="entry name" value="RHGA/B-epi-like_pectate_lyase"/>
</dbReference>
<name>A0ABV5W0J6_9BACL</name>